<dbReference type="GO" id="GO:0003677">
    <property type="term" value="F:DNA binding"/>
    <property type="evidence" value="ECO:0007669"/>
    <property type="project" value="UniProtKB-KW"/>
</dbReference>
<feature type="compositionally biased region" description="Polar residues" evidence="5">
    <location>
        <begin position="621"/>
        <end position="630"/>
    </location>
</feature>
<keyword evidence="2" id="KW-0805">Transcription regulation</keyword>
<dbReference type="Pfam" id="PF03466">
    <property type="entry name" value="LysR_substrate"/>
    <property type="match status" value="1"/>
</dbReference>
<dbReference type="Proteomes" id="UP000238390">
    <property type="component" value="Chromosome"/>
</dbReference>
<dbReference type="GO" id="GO:0003700">
    <property type="term" value="F:DNA-binding transcription factor activity"/>
    <property type="evidence" value="ECO:0007669"/>
    <property type="project" value="InterPro"/>
</dbReference>
<dbReference type="InterPro" id="IPR000847">
    <property type="entry name" value="LysR_HTH_N"/>
</dbReference>
<dbReference type="Pfam" id="PF00126">
    <property type="entry name" value="HTH_1"/>
    <property type="match status" value="1"/>
</dbReference>
<keyword evidence="4" id="KW-0804">Transcription</keyword>
<dbReference type="InterPro" id="IPR036388">
    <property type="entry name" value="WH-like_DNA-bd_sf"/>
</dbReference>
<evidence type="ECO:0000259" key="6">
    <source>
        <dbReference type="PROSITE" id="PS50931"/>
    </source>
</evidence>
<dbReference type="Gene3D" id="1.10.10.10">
    <property type="entry name" value="Winged helix-like DNA-binding domain superfamily/Winged helix DNA-binding domain"/>
    <property type="match status" value="1"/>
</dbReference>
<proteinExistence type="inferred from homology"/>
<evidence type="ECO:0000256" key="2">
    <source>
        <dbReference type="ARBA" id="ARBA00023015"/>
    </source>
</evidence>
<dbReference type="InterPro" id="IPR050389">
    <property type="entry name" value="LysR-type_TF"/>
</dbReference>
<evidence type="ECO:0000256" key="4">
    <source>
        <dbReference type="ARBA" id="ARBA00023163"/>
    </source>
</evidence>
<dbReference type="AlphaFoldDB" id="A0A2R3IT59"/>
<dbReference type="EMBL" id="CP027169">
    <property type="protein sequence ID" value="AVK04797.1"/>
    <property type="molecule type" value="Genomic_DNA"/>
</dbReference>
<evidence type="ECO:0000313" key="7">
    <source>
        <dbReference type="EMBL" id="AVK04797.1"/>
    </source>
</evidence>
<name>A0A2R3IT59_9PSED</name>
<evidence type="ECO:0000256" key="3">
    <source>
        <dbReference type="ARBA" id="ARBA00023125"/>
    </source>
</evidence>
<dbReference type="InterPro" id="IPR005119">
    <property type="entry name" value="LysR_subst-bd"/>
</dbReference>
<accession>A0A2R3IT59</accession>
<evidence type="ECO:0000313" key="8">
    <source>
        <dbReference type="Proteomes" id="UP000238390"/>
    </source>
</evidence>
<dbReference type="SUPFAM" id="SSF53850">
    <property type="entry name" value="Periplasmic binding protein-like II"/>
    <property type="match status" value="1"/>
</dbReference>
<dbReference type="PROSITE" id="PS50931">
    <property type="entry name" value="HTH_LYSR"/>
    <property type="match status" value="1"/>
</dbReference>
<evidence type="ECO:0000256" key="5">
    <source>
        <dbReference type="SAM" id="MobiDB-lite"/>
    </source>
</evidence>
<feature type="domain" description="HTH lysR-type" evidence="6">
    <location>
        <begin position="6"/>
        <end position="63"/>
    </location>
</feature>
<reference evidence="7 8" key="1">
    <citation type="submission" date="2018-02" db="EMBL/GenBank/DDBJ databases">
        <title>FDA/CDC Antimicrobial Resistant Isolate Bank Genome Sequencing.</title>
        <authorList>
            <person name="Benahmed F.H."/>
            <person name="Lutgring J.D."/>
            <person name="Yoo B."/>
            <person name="Machado M."/>
            <person name="Brown A."/>
            <person name="McAllister G."/>
            <person name="Perry A."/>
            <person name="Halpin A.L."/>
            <person name="Vavikolanu K."/>
            <person name="Ott S."/>
            <person name="Zhao X."/>
            <person name="Tallon L.J."/>
            <person name="Sadzewicz L."/>
            <person name="Aluvathingal J."/>
            <person name="Nadendla S."/>
            <person name="Voskania-kordi A."/>
            <person name="Simonyan V."/>
            <person name="Patel J."/>
            <person name="Shawar R.M."/>
        </authorList>
    </citation>
    <scope>NUCLEOTIDE SEQUENCE [LARGE SCALE GENOMIC DNA]</scope>
    <source>
        <strain evidence="7 8">AR_0356</strain>
    </source>
</reference>
<evidence type="ECO:0000256" key="1">
    <source>
        <dbReference type="ARBA" id="ARBA00009437"/>
    </source>
</evidence>
<protein>
    <submittedName>
        <fullName evidence="7">LysR substrate binding domain protein</fullName>
    </submittedName>
</protein>
<comment type="similarity">
    <text evidence="1">Belongs to the LysR transcriptional regulatory family.</text>
</comment>
<keyword evidence="8" id="KW-1185">Reference proteome</keyword>
<dbReference type="SUPFAM" id="SSF46785">
    <property type="entry name" value="Winged helix' DNA-binding domain"/>
    <property type="match status" value="1"/>
</dbReference>
<feature type="region of interest" description="Disordered" evidence="5">
    <location>
        <begin position="593"/>
        <end position="630"/>
    </location>
</feature>
<organism evidence="7 8">
    <name type="scientific">Pseudomonas paraeruginosa</name>
    <dbReference type="NCBI Taxonomy" id="2994495"/>
    <lineage>
        <taxon>Bacteria</taxon>
        <taxon>Pseudomonadati</taxon>
        <taxon>Pseudomonadota</taxon>
        <taxon>Gammaproteobacteria</taxon>
        <taxon>Pseudomonadales</taxon>
        <taxon>Pseudomonadaceae</taxon>
        <taxon>Pseudomonas</taxon>
    </lineage>
</organism>
<dbReference type="PRINTS" id="PR00039">
    <property type="entry name" value="HTHLYSR"/>
</dbReference>
<sequence length="630" mass="69167">MNIQTFDLNLLRVLDALLRERNVSRAAERLALSQPAVSNALNRLRELLDDPLLVRAGRTMQPTPRALALEAPIRAALRQIEQSLGDGEGFDPGRSRQRFTVAVTDYVELICMPSLMRRLSERAPGISIAIQHLTPSLPAEALDKGELDLVLGRFEGIPARFQRRHWASETLRLIARRGHPLLPQPPDLATFLELQHLWVHGGQTKGMVDQWLGSQGLKRQVVYTTPNYLQAAHIAAYSDLVGVLPRQLAHHFERLLPLQTFDLPFDLGPSTWSWSTWPSVNATSPCNGWWSRSARSVPAVPASRASPLSEAVADDQLFPRQLAGARPRLHGLPADRHHQADHMVVRQVDQPGHGVEVEAIHRTRVQPLAASDQHQGLRQQAAAAHGLVALHLGLAAVIGIDGPGHEGLHGLRSAIPDPLGIALPAVELGADHHQHCRIGDLCLVPGHFAQLGAQLRVADLDQPHVLQVEGGGGMQGQVQEMVLLFAAQAEGRVVTLDGTAATDGFFDMHGLDPLRGKQSAGREAGEGEPRYIRRGVEQRVVRPRTFTIRQITPRIIRRSPTAAAYRINPKIIPRREFSLGIVLYSTPMPATGRGPLPAVPGRKRMYSPRSQGHEQDGPTGFVQSSCRNFQ</sequence>
<dbReference type="Gene3D" id="3.40.190.10">
    <property type="entry name" value="Periplasmic binding protein-like II"/>
    <property type="match status" value="2"/>
</dbReference>
<keyword evidence="3" id="KW-0238">DNA-binding</keyword>
<dbReference type="PANTHER" id="PTHR30118:SF15">
    <property type="entry name" value="TRANSCRIPTIONAL REGULATORY PROTEIN"/>
    <property type="match status" value="1"/>
</dbReference>
<dbReference type="PANTHER" id="PTHR30118">
    <property type="entry name" value="HTH-TYPE TRANSCRIPTIONAL REGULATOR LEUO-RELATED"/>
    <property type="match status" value="1"/>
</dbReference>
<gene>
    <name evidence="7" type="ORF">CSB93_0797</name>
</gene>
<dbReference type="InterPro" id="IPR036390">
    <property type="entry name" value="WH_DNA-bd_sf"/>
</dbReference>